<gene>
    <name evidence="2" type="ordered locus">Mpal_1618</name>
</gene>
<dbReference type="Pfam" id="PF07883">
    <property type="entry name" value="Cupin_2"/>
    <property type="match status" value="1"/>
</dbReference>
<proteinExistence type="predicted"/>
<dbReference type="AlphaFoldDB" id="B8GJ89"/>
<protein>
    <submittedName>
        <fullName evidence="2">Cupin 2 conserved barrel domain protein</fullName>
    </submittedName>
</protein>
<dbReference type="OrthoDB" id="82049at2157"/>
<dbReference type="Proteomes" id="UP000002457">
    <property type="component" value="Chromosome"/>
</dbReference>
<feature type="domain" description="Cupin type-2" evidence="1">
    <location>
        <begin position="47"/>
        <end position="104"/>
    </location>
</feature>
<dbReference type="InterPro" id="IPR013096">
    <property type="entry name" value="Cupin_2"/>
</dbReference>
<name>B8GJ89_METPE</name>
<dbReference type="InterPro" id="IPR011051">
    <property type="entry name" value="RmlC_Cupin_sf"/>
</dbReference>
<keyword evidence="3" id="KW-1185">Reference proteome</keyword>
<organism evidence="2 3">
    <name type="scientific">Methanosphaerula palustris (strain ATCC BAA-1556 / DSM 19958 / E1-9c)</name>
    <dbReference type="NCBI Taxonomy" id="521011"/>
    <lineage>
        <taxon>Archaea</taxon>
        <taxon>Methanobacteriati</taxon>
        <taxon>Methanobacteriota</taxon>
        <taxon>Stenosarchaea group</taxon>
        <taxon>Methanomicrobia</taxon>
        <taxon>Methanomicrobiales</taxon>
        <taxon>Methanoregulaceae</taxon>
        <taxon>Methanosphaerula</taxon>
    </lineage>
</organism>
<dbReference type="PANTHER" id="PTHR43698">
    <property type="entry name" value="RIBD C-TERMINAL DOMAIN CONTAINING PROTEIN"/>
    <property type="match status" value="1"/>
</dbReference>
<dbReference type="KEGG" id="mpl:Mpal_1618"/>
<evidence type="ECO:0000313" key="2">
    <source>
        <dbReference type="EMBL" id="ACL16930.1"/>
    </source>
</evidence>
<dbReference type="GeneID" id="7272160"/>
<dbReference type="InterPro" id="IPR014710">
    <property type="entry name" value="RmlC-like_jellyroll"/>
</dbReference>
<reference evidence="2 3" key="1">
    <citation type="journal article" date="2015" name="Genome Announc.">
        <title>Complete Genome Sequence of Methanosphaerula palustris E1-9CT, a Hydrogenotrophic Methanogen Isolated from a Minerotrophic Fen Peatland.</title>
        <authorList>
            <person name="Cadillo-Quiroz H."/>
            <person name="Browne P."/>
            <person name="Kyrpides N."/>
            <person name="Woyke T."/>
            <person name="Goodwin L."/>
            <person name="Detter C."/>
            <person name="Yavitt J.B."/>
            <person name="Zinder S.H."/>
        </authorList>
    </citation>
    <scope>NUCLEOTIDE SEQUENCE [LARGE SCALE GENOMIC DNA]</scope>
    <source>
        <strain evidence="3">ATCC BAA-1556 / DSM 19958 / E1-9c</strain>
    </source>
</reference>
<sequence length="137" mass="15360">MDTSNDLQEREIFPKGEEITNEYFRGTAWLQVLVPNDSTLHCPTYNVTFEPGARNNWHKHPGGQILLVTGGRGFYQEEGRPARVLHPGDVVTIRPDVKHWHGAAPDSGLTHIAISTNAELGEAEWLEPVTDEEYSNL</sequence>
<dbReference type="SUPFAM" id="SSF51182">
    <property type="entry name" value="RmlC-like cupins"/>
    <property type="match status" value="1"/>
</dbReference>
<evidence type="ECO:0000259" key="1">
    <source>
        <dbReference type="Pfam" id="PF07883"/>
    </source>
</evidence>
<dbReference type="Gene3D" id="2.60.120.10">
    <property type="entry name" value="Jelly Rolls"/>
    <property type="match status" value="1"/>
</dbReference>
<dbReference type="RefSeq" id="WP_012618249.1">
    <property type="nucleotide sequence ID" value="NC_011832.1"/>
</dbReference>
<accession>B8GJ89</accession>
<dbReference type="InterPro" id="IPR047263">
    <property type="entry name" value="HNL-like_cupin"/>
</dbReference>
<dbReference type="HOGENOM" id="CLU_072993_2_1_2"/>
<dbReference type="EMBL" id="CP001338">
    <property type="protein sequence ID" value="ACL16930.1"/>
    <property type="molecule type" value="Genomic_DNA"/>
</dbReference>
<dbReference type="CDD" id="cd02233">
    <property type="entry name" value="cupin_HNL-like"/>
    <property type="match status" value="1"/>
</dbReference>
<evidence type="ECO:0000313" key="3">
    <source>
        <dbReference type="Proteomes" id="UP000002457"/>
    </source>
</evidence>
<dbReference type="STRING" id="521011.Mpal_1618"/>
<dbReference type="eggNOG" id="arCOG03444">
    <property type="taxonomic scope" value="Archaea"/>
</dbReference>
<dbReference type="PANTHER" id="PTHR43698:SF1">
    <property type="entry name" value="BLL4564 PROTEIN"/>
    <property type="match status" value="1"/>
</dbReference>